<organism evidence="9 10">
    <name type="scientific">Piscinibacter sakaiensis</name>
    <name type="common">Ideonella sakaiensis</name>
    <dbReference type="NCBI Taxonomy" id="1547922"/>
    <lineage>
        <taxon>Bacteria</taxon>
        <taxon>Pseudomonadati</taxon>
        <taxon>Pseudomonadota</taxon>
        <taxon>Betaproteobacteria</taxon>
        <taxon>Burkholderiales</taxon>
        <taxon>Sphaerotilaceae</taxon>
        <taxon>Piscinibacter</taxon>
    </lineage>
</organism>
<dbReference type="GO" id="GO:0005615">
    <property type="term" value="C:extracellular space"/>
    <property type="evidence" value="ECO:0007669"/>
    <property type="project" value="TreeGrafter"/>
</dbReference>
<proteinExistence type="inferred from homology"/>
<dbReference type="GO" id="GO:0008270">
    <property type="term" value="F:zinc ion binding"/>
    <property type="evidence" value="ECO:0007669"/>
    <property type="project" value="InterPro"/>
</dbReference>
<keyword evidence="5" id="KW-0862">Zinc</keyword>
<dbReference type="Proteomes" id="UP000037660">
    <property type="component" value="Unassembled WGS sequence"/>
</dbReference>
<comment type="caution">
    <text evidence="9">The sequence shown here is derived from an EMBL/GenBank/DDBJ whole genome shotgun (WGS) entry which is preliminary data.</text>
</comment>
<dbReference type="PANTHER" id="PTHR11705:SF143">
    <property type="entry name" value="SLL0236 PROTEIN"/>
    <property type="match status" value="1"/>
</dbReference>
<evidence type="ECO:0000256" key="7">
    <source>
        <dbReference type="PROSITE-ProRule" id="PRU01379"/>
    </source>
</evidence>
<dbReference type="SUPFAM" id="SSF53187">
    <property type="entry name" value="Zn-dependent exopeptidases"/>
    <property type="match status" value="1"/>
</dbReference>
<dbReference type="PRINTS" id="PR00765">
    <property type="entry name" value="CRBOXYPTASEA"/>
</dbReference>
<feature type="domain" description="Peptidase M14" evidence="8">
    <location>
        <begin position="11"/>
        <end position="367"/>
    </location>
</feature>
<gene>
    <name evidence="9" type="ORF">ISF6_5164</name>
</gene>
<dbReference type="SMART" id="SM00631">
    <property type="entry name" value="Zn_pept"/>
    <property type="match status" value="1"/>
</dbReference>
<dbReference type="Pfam" id="PF00246">
    <property type="entry name" value="Peptidase_M14"/>
    <property type="match status" value="2"/>
</dbReference>
<evidence type="ECO:0000256" key="2">
    <source>
        <dbReference type="ARBA" id="ARBA00005988"/>
    </source>
</evidence>
<evidence type="ECO:0000259" key="8">
    <source>
        <dbReference type="PROSITE" id="PS52035"/>
    </source>
</evidence>
<protein>
    <recommendedName>
        <fullName evidence="8">Peptidase M14 domain-containing protein</fullName>
    </recommendedName>
</protein>
<dbReference type="PANTHER" id="PTHR11705">
    <property type="entry name" value="PROTEASE FAMILY M14 CARBOXYPEPTIDASE A,B"/>
    <property type="match status" value="1"/>
</dbReference>
<keyword evidence="6" id="KW-0482">Metalloprotease</keyword>
<sequence>MMSLPTVDFSRFYRHDELSALLRDCVAARPDLLSLESIGRSHEGRDIWVLTATRRSTGAPQDKPAFWLDGNIHAAELTASTAVLYHLFHLLRHDGADDEVGRRVTRVLDTCTLYLCPRLNPDGAELALADRPRHIRSSTRPYPHDEAPVDGLSVEDIDGDGRILSMRVPDPNGGWKPCAADPRLLVPREPGDFGGSYYRLMPEGRLVEPDGVTIRVNPDAEGLDLNRNFPAGWRQEFQQAGAGPYPTSEPEVRAMVDFVVAHPNIGAGISYHTHSGVILRPMGTASDDDMIPEDLWCYRRFSELGTRHTGYPAVSIWHEFKYHPKEVISGTQDWLYEHLGALFWVVELWSPNREAGITGYPWIHWYRDHPVEDDLKLLRWSDAQCGGQAHVDWRPFEHPQLGPVEIGGWDRMNFWRNPPPALREREVERFPAWMDQIALSLPRLVLLEARATRLGPDTWQLRLAVANAGYLPAAVTRRAVERQVVRGVVFEIAWPPAAPAASDASPAAAAPRLLQGRRRVEGPQLEGHAPKTSQQAFLPAREVTGDRALAEWTLCAPAGTEVELTARAARAGTVRARLRLGEDGAAAP</sequence>
<evidence type="ECO:0000256" key="5">
    <source>
        <dbReference type="ARBA" id="ARBA00022833"/>
    </source>
</evidence>
<name>A0A0K8P7J9_PISS1</name>
<comment type="similarity">
    <text evidence="2 7">Belongs to the peptidase M14 family.</text>
</comment>
<accession>A0A0K8P7J9</accession>
<dbReference type="AlphaFoldDB" id="A0A0K8P7J9"/>
<dbReference type="CDD" id="cd06905">
    <property type="entry name" value="M14-like"/>
    <property type="match status" value="1"/>
</dbReference>
<evidence type="ECO:0000256" key="4">
    <source>
        <dbReference type="ARBA" id="ARBA00022801"/>
    </source>
</evidence>
<keyword evidence="3" id="KW-0645">Protease</keyword>
<dbReference type="InterPro" id="IPR000834">
    <property type="entry name" value="Peptidase_M14"/>
</dbReference>
<evidence type="ECO:0000256" key="1">
    <source>
        <dbReference type="ARBA" id="ARBA00001947"/>
    </source>
</evidence>
<evidence type="ECO:0000313" key="10">
    <source>
        <dbReference type="Proteomes" id="UP000037660"/>
    </source>
</evidence>
<reference evidence="9 10" key="2">
    <citation type="journal article" date="2016" name="Science">
        <title>A bacterium that degrades and assimilates poly(ethylene terephthalate).</title>
        <authorList>
            <person name="Yoshida S."/>
            <person name="Hiraga K."/>
            <person name="Takehana T."/>
            <person name="Taniguchi I."/>
            <person name="Yamaji H."/>
            <person name="Maeda Y."/>
            <person name="Toyohara K."/>
            <person name="Miyamoto K."/>
            <person name="Kimura Y."/>
            <person name="Oda K."/>
        </authorList>
    </citation>
    <scope>NUCLEOTIDE SEQUENCE [LARGE SCALE GENOMIC DNA]</scope>
    <source>
        <strain evidence="10">NBRC 110686 / TISTR 2288 / 201-F6</strain>
    </source>
</reference>
<dbReference type="GO" id="GO:0006508">
    <property type="term" value="P:proteolysis"/>
    <property type="evidence" value="ECO:0007669"/>
    <property type="project" value="UniProtKB-KW"/>
</dbReference>
<evidence type="ECO:0000256" key="6">
    <source>
        <dbReference type="ARBA" id="ARBA00023049"/>
    </source>
</evidence>
<feature type="active site" description="Proton donor/acceptor" evidence="7">
    <location>
        <position position="347"/>
    </location>
</feature>
<dbReference type="EMBL" id="BBYR01000082">
    <property type="protein sequence ID" value="GAP38611.1"/>
    <property type="molecule type" value="Genomic_DNA"/>
</dbReference>
<dbReference type="GO" id="GO:0004181">
    <property type="term" value="F:metallocarboxypeptidase activity"/>
    <property type="evidence" value="ECO:0007669"/>
    <property type="project" value="InterPro"/>
</dbReference>
<dbReference type="PROSITE" id="PS52035">
    <property type="entry name" value="PEPTIDASE_M14"/>
    <property type="match status" value="1"/>
</dbReference>
<dbReference type="Gene3D" id="3.40.630.10">
    <property type="entry name" value="Zn peptidases"/>
    <property type="match status" value="1"/>
</dbReference>
<comment type="cofactor">
    <cofactor evidence="1">
        <name>Zn(2+)</name>
        <dbReference type="ChEBI" id="CHEBI:29105"/>
    </cofactor>
</comment>
<keyword evidence="4" id="KW-0378">Hydrolase</keyword>
<dbReference type="STRING" id="1547922.ISF6_5164"/>
<reference evidence="10" key="1">
    <citation type="submission" date="2015-07" db="EMBL/GenBank/DDBJ databases">
        <title>Discovery of a poly(ethylene terephthalate assimilation.</title>
        <authorList>
            <person name="Yoshida S."/>
            <person name="Hiraga K."/>
            <person name="Takehana T."/>
            <person name="Taniguchi I."/>
            <person name="Yamaji H."/>
            <person name="Maeda Y."/>
            <person name="Toyohara K."/>
            <person name="Miyamoto K."/>
            <person name="Kimura Y."/>
            <person name="Oda K."/>
        </authorList>
    </citation>
    <scope>NUCLEOTIDE SEQUENCE [LARGE SCALE GENOMIC DNA]</scope>
    <source>
        <strain evidence="10">NBRC 110686 / TISTR 2288 / 201-F6</strain>
    </source>
</reference>
<keyword evidence="10" id="KW-1185">Reference proteome</keyword>
<evidence type="ECO:0000313" key="9">
    <source>
        <dbReference type="EMBL" id="GAP38611.1"/>
    </source>
</evidence>
<evidence type="ECO:0000256" key="3">
    <source>
        <dbReference type="ARBA" id="ARBA00022670"/>
    </source>
</evidence>